<gene>
    <name evidence="1" type="ORF">FKG94_16670</name>
</gene>
<organism evidence="1 2">
    <name type="scientific">Exilibacterium tricleocarpae</name>
    <dbReference type="NCBI Taxonomy" id="2591008"/>
    <lineage>
        <taxon>Bacteria</taxon>
        <taxon>Pseudomonadati</taxon>
        <taxon>Pseudomonadota</taxon>
        <taxon>Gammaproteobacteria</taxon>
        <taxon>Cellvibrionales</taxon>
        <taxon>Cellvibrionaceae</taxon>
        <taxon>Exilibacterium</taxon>
    </lineage>
</organism>
<dbReference type="Proteomes" id="UP000319732">
    <property type="component" value="Unassembled WGS sequence"/>
</dbReference>
<accession>A0A545TAK7</accession>
<keyword evidence="2" id="KW-1185">Reference proteome</keyword>
<protein>
    <submittedName>
        <fullName evidence="1">Uncharacterized protein</fullName>
    </submittedName>
</protein>
<reference evidence="1 2" key="1">
    <citation type="submission" date="2019-06" db="EMBL/GenBank/DDBJ databases">
        <title>Whole genome sequence for Cellvibrionaceae sp. R142.</title>
        <authorList>
            <person name="Wang G."/>
        </authorList>
    </citation>
    <scope>NUCLEOTIDE SEQUENCE [LARGE SCALE GENOMIC DNA]</scope>
    <source>
        <strain evidence="1 2">R142</strain>
    </source>
</reference>
<evidence type="ECO:0000313" key="2">
    <source>
        <dbReference type="Proteomes" id="UP000319732"/>
    </source>
</evidence>
<proteinExistence type="predicted"/>
<dbReference type="EMBL" id="VHSG01000017">
    <property type="protein sequence ID" value="TQV74238.1"/>
    <property type="molecule type" value="Genomic_DNA"/>
</dbReference>
<dbReference type="AlphaFoldDB" id="A0A545TAK7"/>
<name>A0A545TAK7_9GAMM</name>
<comment type="caution">
    <text evidence="1">The sequence shown here is derived from an EMBL/GenBank/DDBJ whole genome shotgun (WGS) entry which is preliminary data.</text>
</comment>
<sequence>MRANLYLMDKWLKSFEFSVSVWGKQRAAVRACGARCTDLFQKGKVLGVFAATGKVYNRRPSDFNLQAVFFFFFPLRREPAMLARRLTSKKQRLINILSKVNICPKSFIPASTDCKV</sequence>
<evidence type="ECO:0000313" key="1">
    <source>
        <dbReference type="EMBL" id="TQV74238.1"/>
    </source>
</evidence>
<dbReference type="RefSeq" id="WP_142905461.1">
    <property type="nucleotide sequence ID" value="NZ_ML660096.1"/>
</dbReference>